<dbReference type="InterPro" id="IPR013320">
    <property type="entry name" value="ConA-like_dom_sf"/>
</dbReference>
<dbReference type="CDD" id="cd00413">
    <property type="entry name" value="Glyco_hydrolase_16"/>
    <property type="match status" value="1"/>
</dbReference>
<organism evidence="2 3">
    <name type="scientific">Amylocarpus encephaloides</name>
    <dbReference type="NCBI Taxonomy" id="45428"/>
    <lineage>
        <taxon>Eukaryota</taxon>
        <taxon>Fungi</taxon>
        <taxon>Dikarya</taxon>
        <taxon>Ascomycota</taxon>
        <taxon>Pezizomycotina</taxon>
        <taxon>Leotiomycetes</taxon>
        <taxon>Helotiales</taxon>
        <taxon>Helotiales incertae sedis</taxon>
        <taxon>Amylocarpus</taxon>
    </lineage>
</organism>
<dbReference type="SUPFAM" id="SSF49899">
    <property type="entry name" value="Concanavalin A-like lectins/glucanases"/>
    <property type="match status" value="1"/>
</dbReference>
<protein>
    <submittedName>
        <fullName evidence="2">Concanavalin A-like lectin/glucanase domain-containing protein</fullName>
    </submittedName>
</protein>
<name>A0A9P8C7S0_9HELO</name>
<dbReference type="EMBL" id="MU251404">
    <property type="protein sequence ID" value="KAG9236577.1"/>
    <property type="molecule type" value="Genomic_DNA"/>
</dbReference>
<dbReference type="PANTHER" id="PTHR38121:SF5">
    <property type="entry name" value="GH16 DOMAIN-CONTAINING PROTEIN"/>
    <property type="match status" value="1"/>
</dbReference>
<dbReference type="GO" id="GO:0004553">
    <property type="term" value="F:hydrolase activity, hydrolyzing O-glycosyl compounds"/>
    <property type="evidence" value="ECO:0007669"/>
    <property type="project" value="InterPro"/>
</dbReference>
<evidence type="ECO:0000259" key="1">
    <source>
        <dbReference type="PROSITE" id="PS51762"/>
    </source>
</evidence>
<feature type="domain" description="GH16" evidence="1">
    <location>
        <begin position="1"/>
        <end position="213"/>
    </location>
</feature>
<comment type="caution">
    <text evidence="2">The sequence shown here is derived from an EMBL/GenBank/DDBJ whole genome shotgun (WGS) entry which is preliminary data.</text>
</comment>
<sequence length="303" mass="32635">GFNFTTKNVVSNPILDANNWTGPGILGRDPGVGLTVTGGIPANGFVDIGSMDSNRTDMIWGTYRASLKLTPIVGTCAAFFWYFNDSQEIDLEFLSEQFIPDNNTYPVNLVIQNEKTVQSGYVKGPDNFQVVNLPFNPATAYHEYRIDYVPGHIVFYGDGKVIHAFPGPTTPYEPGHLILTHWSNGNPTWSAGPPVSKATMSVGYVKGYFNSSSSGRRSSWAARCKDPSATSAICAIPDQVAPPDPAIVIGNSTAANGYFFSSDTNKTVNQTVYRKSSAPTTGSSPYGMSIALLGAITFLTVFL</sequence>
<evidence type="ECO:0000313" key="2">
    <source>
        <dbReference type="EMBL" id="KAG9236577.1"/>
    </source>
</evidence>
<dbReference type="AlphaFoldDB" id="A0A9P8C7S0"/>
<dbReference type="Gene3D" id="2.60.120.200">
    <property type="match status" value="1"/>
</dbReference>
<dbReference type="Pfam" id="PF00722">
    <property type="entry name" value="Glyco_hydro_16"/>
    <property type="match status" value="1"/>
</dbReference>
<dbReference type="OrthoDB" id="25131at2759"/>
<proteinExistence type="predicted"/>
<dbReference type="GO" id="GO:0005975">
    <property type="term" value="P:carbohydrate metabolic process"/>
    <property type="evidence" value="ECO:0007669"/>
    <property type="project" value="InterPro"/>
</dbReference>
<evidence type="ECO:0000313" key="3">
    <source>
        <dbReference type="Proteomes" id="UP000824998"/>
    </source>
</evidence>
<dbReference type="PANTHER" id="PTHR38121">
    <property type="entry name" value="GH16 DOMAIN-CONTAINING PROTEIN"/>
    <property type="match status" value="1"/>
</dbReference>
<reference evidence="2" key="1">
    <citation type="journal article" date="2021" name="IMA Fungus">
        <title>Genomic characterization of three marine fungi, including Emericellopsis atlantica sp. nov. with signatures of a generalist lifestyle and marine biomass degradation.</title>
        <authorList>
            <person name="Hagestad O.C."/>
            <person name="Hou L."/>
            <person name="Andersen J.H."/>
            <person name="Hansen E.H."/>
            <person name="Altermark B."/>
            <person name="Li C."/>
            <person name="Kuhnert E."/>
            <person name="Cox R.J."/>
            <person name="Crous P.W."/>
            <person name="Spatafora J.W."/>
            <person name="Lail K."/>
            <person name="Amirebrahimi M."/>
            <person name="Lipzen A."/>
            <person name="Pangilinan J."/>
            <person name="Andreopoulos W."/>
            <person name="Hayes R.D."/>
            <person name="Ng V."/>
            <person name="Grigoriev I.V."/>
            <person name="Jackson S.A."/>
            <person name="Sutton T.D.S."/>
            <person name="Dobson A.D.W."/>
            <person name="Rama T."/>
        </authorList>
    </citation>
    <scope>NUCLEOTIDE SEQUENCE</scope>
    <source>
        <strain evidence="2">TRa018bII</strain>
    </source>
</reference>
<keyword evidence="3" id="KW-1185">Reference proteome</keyword>
<accession>A0A9P8C7S0</accession>
<feature type="non-terminal residue" evidence="2">
    <location>
        <position position="1"/>
    </location>
</feature>
<dbReference type="PROSITE" id="PS51762">
    <property type="entry name" value="GH16_2"/>
    <property type="match status" value="1"/>
</dbReference>
<dbReference type="InterPro" id="IPR000757">
    <property type="entry name" value="Beta-glucanase-like"/>
</dbReference>
<dbReference type="Proteomes" id="UP000824998">
    <property type="component" value="Unassembled WGS sequence"/>
</dbReference>
<gene>
    <name evidence="2" type="ORF">BJ875DRAFT_371794</name>
</gene>